<dbReference type="InterPro" id="IPR053026">
    <property type="entry name" value="CDC42_GEF"/>
</dbReference>
<dbReference type="GO" id="GO:0005737">
    <property type="term" value="C:cytoplasm"/>
    <property type="evidence" value="ECO:0007669"/>
    <property type="project" value="TreeGrafter"/>
</dbReference>
<dbReference type="Proteomes" id="UP001385951">
    <property type="component" value="Unassembled WGS sequence"/>
</dbReference>
<dbReference type="GO" id="GO:0043332">
    <property type="term" value="C:mating projection tip"/>
    <property type="evidence" value="ECO:0007669"/>
    <property type="project" value="TreeGrafter"/>
</dbReference>
<dbReference type="Gene3D" id="1.20.900.10">
    <property type="entry name" value="Dbl homology (DH) domain"/>
    <property type="match status" value="1"/>
</dbReference>
<dbReference type="InterPro" id="IPR010481">
    <property type="entry name" value="Cdc24/Scd1_N"/>
</dbReference>
<dbReference type="SMART" id="SM00325">
    <property type="entry name" value="RhoGEF"/>
    <property type="match status" value="1"/>
</dbReference>
<evidence type="ECO:0000313" key="3">
    <source>
        <dbReference type="EMBL" id="KAK7692641.1"/>
    </source>
</evidence>
<dbReference type="EMBL" id="JASBNA010000004">
    <property type="protein sequence ID" value="KAK7692641.1"/>
    <property type="molecule type" value="Genomic_DNA"/>
</dbReference>
<dbReference type="AlphaFoldDB" id="A0AAW0GSX0"/>
<accession>A0AAW0GSX0</accession>
<dbReference type="Pfam" id="PF00621">
    <property type="entry name" value="RhoGEF"/>
    <property type="match status" value="1"/>
</dbReference>
<name>A0AAW0GSX0_9APHY</name>
<evidence type="ECO:0000256" key="1">
    <source>
        <dbReference type="SAM" id="MobiDB-lite"/>
    </source>
</evidence>
<feature type="domain" description="DH" evidence="2">
    <location>
        <begin position="208"/>
        <end position="340"/>
    </location>
</feature>
<comment type="caution">
    <text evidence="3">The sequence shown here is derived from an EMBL/GenBank/DDBJ whole genome shotgun (WGS) entry which is preliminary data.</text>
</comment>
<dbReference type="GO" id="GO:0031106">
    <property type="term" value="P:septin ring organization"/>
    <property type="evidence" value="ECO:0007669"/>
    <property type="project" value="TreeGrafter"/>
</dbReference>
<evidence type="ECO:0000313" key="4">
    <source>
        <dbReference type="Proteomes" id="UP001385951"/>
    </source>
</evidence>
<proteinExistence type="predicted"/>
<dbReference type="GO" id="GO:0030010">
    <property type="term" value="P:establishment of cell polarity"/>
    <property type="evidence" value="ECO:0007669"/>
    <property type="project" value="TreeGrafter"/>
</dbReference>
<sequence>MSTSAGRKKSIISTSGGPVIDIPVANNTLLNKAASQSTSLYQQCSALRARLMRVEGFPPYFALSASSDAPSARRSTDPVTQLWDCFALGVPLCFLLNLLPPPIQNVAVQTTDFDPTNEKTRKRAIAQFAMGVRQIDGCPSFTVTDLWDRSSTDGFVKVVNIVSLVVDNIPDDFFIESPPSSPPTEFSAKDSSDSLPTEISEGPSDKYPGSNVTKELLYTERKYVQDLETMQSYSNTLAQSNTIDLDTIHLLFPNLNKLLNFQRRFLIKLESINELPWQERRWGSAFTEFEEEFAVYESYCANYTNASDILMHEEHHLMALDGMLNVKSELPAFLIKPVQRDAEP</sequence>
<feature type="region of interest" description="Disordered" evidence="1">
    <location>
        <begin position="178"/>
        <end position="211"/>
    </location>
</feature>
<keyword evidence="4" id="KW-1185">Reference proteome</keyword>
<dbReference type="GO" id="GO:0005634">
    <property type="term" value="C:nucleus"/>
    <property type="evidence" value="ECO:0007669"/>
    <property type="project" value="TreeGrafter"/>
</dbReference>
<dbReference type="PANTHER" id="PTHR47339">
    <property type="entry name" value="CELL DIVISION CONTROL PROTEIN 24"/>
    <property type="match status" value="1"/>
</dbReference>
<dbReference type="GO" id="GO:0005085">
    <property type="term" value="F:guanyl-nucleotide exchange factor activity"/>
    <property type="evidence" value="ECO:0007669"/>
    <property type="project" value="InterPro"/>
</dbReference>
<dbReference type="InterPro" id="IPR035899">
    <property type="entry name" value="DBL_dom_sf"/>
</dbReference>
<evidence type="ECO:0000259" key="2">
    <source>
        <dbReference type="PROSITE" id="PS50010"/>
    </source>
</evidence>
<dbReference type="InterPro" id="IPR000219">
    <property type="entry name" value="DH_dom"/>
</dbReference>
<dbReference type="PANTHER" id="PTHR47339:SF1">
    <property type="entry name" value="CELL DIVISION CONTROL PROTEIN 24"/>
    <property type="match status" value="1"/>
</dbReference>
<gene>
    <name evidence="3" type="ORF">QCA50_004274</name>
</gene>
<organism evidence="3 4">
    <name type="scientific">Cerrena zonata</name>
    <dbReference type="NCBI Taxonomy" id="2478898"/>
    <lineage>
        <taxon>Eukaryota</taxon>
        <taxon>Fungi</taxon>
        <taxon>Dikarya</taxon>
        <taxon>Basidiomycota</taxon>
        <taxon>Agaricomycotina</taxon>
        <taxon>Agaricomycetes</taxon>
        <taxon>Polyporales</taxon>
        <taxon>Cerrenaceae</taxon>
        <taxon>Cerrena</taxon>
    </lineage>
</organism>
<dbReference type="PROSITE" id="PS50010">
    <property type="entry name" value="DH_2"/>
    <property type="match status" value="1"/>
</dbReference>
<dbReference type="CDD" id="cd00160">
    <property type="entry name" value="RhoGEF"/>
    <property type="match status" value="1"/>
</dbReference>
<dbReference type="Pfam" id="PF06395">
    <property type="entry name" value="CDC24"/>
    <property type="match status" value="1"/>
</dbReference>
<reference evidence="3 4" key="1">
    <citation type="submission" date="2022-09" db="EMBL/GenBank/DDBJ databases">
        <authorList>
            <person name="Palmer J.M."/>
        </authorList>
    </citation>
    <scope>NUCLEOTIDE SEQUENCE [LARGE SCALE GENOMIC DNA]</scope>
    <source>
        <strain evidence="3 4">DSM 7382</strain>
    </source>
</reference>
<dbReference type="SUPFAM" id="SSF48065">
    <property type="entry name" value="DBL homology domain (DH-domain)"/>
    <property type="match status" value="1"/>
</dbReference>
<dbReference type="GO" id="GO:0000935">
    <property type="term" value="C:division septum"/>
    <property type="evidence" value="ECO:0007669"/>
    <property type="project" value="TreeGrafter"/>
</dbReference>
<protein>
    <recommendedName>
        <fullName evidence="2">DH domain-containing protein</fullName>
    </recommendedName>
</protein>